<dbReference type="OrthoDB" id="9759664at2"/>
<sequence length="895" mass="101804">MSLEAREDFDPTETKEWMESLASVVDREGEERAQYLLSRLADRLRRDGRIPPFSVNTPHRNTIPVHREAKIPGDMFIERKLRSAIRWNAMAQVLRANKKHKGLGGHIASFQSCATLYEVGFNHFFRADDGEHKGDLIYIQGHVTPGIYARSFMEGRLTEEQMDSFRQEAEGGGLPSYPHPYLMPDYWQFPTVSMGLGPIQAIYQAHVMKYLDSRELTDMRDRKVWAFLGDGECDEPESLGALHLASRENLDNLIFVINCNLQRLDGPVRGNSRIMDELEGVFRGAGWNVIKVVWGGQWDPLFERDKHDMLQKRMDEAVDGEYQNYKANGGAYTREHFFGKYEETRKLVEDYSDEDIFRLNRGGHDPQKVYAAYHEAVNNADGRPTVVLAHTVKGYGMGGGSGEADMEAHQIKSMEHEALKKFRDRFGVPISDKQLENGEVPYYRPDEDSPEMKYLFLQREKLGGFLPKRRTEYETLEIPGLDDKMFASQTKGSGDREVSTTMSFVRVLNGLVKHKQLGPRVVPIIPDEARTFGMEGMFRQLGIYASGGQKYDPVDAGQIMYYREDKKGQILEEGITEAGSMAAWIAAATAYANHDMTLIPFYVYYSMFGYQRIGDLVWAAGDQQARGFMIGGTAGRTTINGEGLQHQDGHSHILMSTVPNCRSYDPCYGHEVAVILQDGMKRMYEDRESCFYYITVMNENYTHPEMVEGSEEGIVRGMYRLQEGKASSKKASRVQLMGSGTILREVEAAAEMLADEHGVVADVWSVTSFNELRREALDYDRNQFLEPDDKREKPWITQQLEGCEGPVIASTDYMKLYADQVRAWVPTDFHVLGTDGYGRSDTREQLRRFFEVDRYYVTVAALRALSERGEIDRKVVADAMKKYGIDPTKPNPVDS</sequence>
<comment type="caution">
    <text evidence="12">The sequence shown here is derived from an EMBL/GenBank/DDBJ whole genome shotgun (WGS) entry which is preliminary data.</text>
</comment>
<dbReference type="NCBIfam" id="TIGR00759">
    <property type="entry name" value="aceE"/>
    <property type="match status" value="1"/>
</dbReference>
<dbReference type="PIRSF" id="PIRSF000156">
    <property type="entry name" value="Pyruvate_dh_E1"/>
    <property type="match status" value="1"/>
</dbReference>
<evidence type="ECO:0000256" key="8">
    <source>
        <dbReference type="ARBA" id="ARBA00051231"/>
    </source>
</evidence>
<dbReference type="InterPro" id="IPR041621">
    <property type="entry name" value="PDH_E1_M"/>
</dbReference>
<dbReference type="InterPro" id="IPR051157">
    <property type="entry name" value="PDH/Transketolase"/>
</dbReference>
<evidence type="ECO:0000256" key="2">
    <source>
        <dbReference type="ARBA" id="ARBA00003157"/>
    </source>
</evidence>
<keyword evidence="5 9" id="KW-0560">Oxidoreductase</keyword>
<dbReference type="CDD" id="cd02017">
    <property type="entry name" value="TPP_E1_EcPDC_like"/>
    <property type="match status" value="1"/>
</dbReference>
<dbReference type="InterPro" id="IPR009014">
    <property type="entry name" value="Transketo_C/PFOR_II"/>
</dbReference>
<dbReference type="PANTHER" id="PTHR43825">
    <property type="entry name" value="PYRUVATE DEHYDROGENASE E1 COMPONENT"/>
    <property type="match status" value="1"/>
</dbReference>
<dbReference type="Proteomes" id="UP000249700">
    <property type="component" value="Unassembled WGS sequence"/>
</dbReference>
<dbReference type="Pfam" id="PF17831">
    <property type="entry name" value="PDH_E1_M"/>
    <property type="match status" value="1"/>
</dbReference>
<dbReference type="Gene3D" id="3.40.50.920">
    <property type="match status" value="1"/>
</dbReference>
<comment type="cofactor">
    <cofactor evidence="10">
        <name>Mg(2+)</name>
        <dbReference type="ChEBI" id="CHEBI:18420"/>
    </cofactor>
</comment>
<evidence type="ECO:0000256" key="6">
    <source>
        <dbReference type="ARBA" id="ARBA00023052"/>
    </source>
</evidence>
<dbReference type="AlphaFoldDB" id="A0A328XVM5"/>
<dbReference type="InterPro" id="IPR005474">
    <property type="entry name" value="Transketolase_N"/>
</dbReference>
<keyword evidence="7 9" id="KW-0670">Pyruvate</keyword>
<keyword evidence="10" id="KW-0460">Magnesium</keyword>
<evidence type="ECO:0000256" key="9">
    <source>
        <dbReference type="PIRNR" id="PIRNR000156"/>
    </source>
</evidence>
<dbReference type="InterPro" id="IPR001849">
    <property type="entry name" value="PH_domain"/>
</dbReference>
<feature type="binding site" evidence="10">
    <location>
        <position position="262"/>
    </location>
    <ligand>
        <name>Mg(2+)</name>
        <dbReference type="ChEBI" id="CHEBI:18420"/>
    </ligand>
</feature>
<evidence type="ECO:0000256" key="4">
    <source>
        <dbReference type="ARBA" id="ARBA00017172"/>
    </source>
</evidence>
<dbReference type="RefSeq" id="WP_112053756.1">
    <property type="nucleotide sequence ID" value="NZ_QLSX01000002.1"/>
</dbReference>
<dbReference type="InterPro" id="IPR055152">
    <property type="entry name" value="Transketolase-like_C_2"/>
</dbReference>
<evidence type="ECO:0000313" key="13">
    <source>
        <dbReference type="Proteomes" id="UP000249700"/>
    </source>
</evidence>
<dbReference type="Pfam" id="PF22613">
    <property type="entry name" value="Transketolase_C_1"/>
    <property type="match status" value="1"/>
</dbReference>
<dbReference type="InterPro" id="IPR004660">
    <property type="entry name" value="PDH_E1"/>
</dbReference>
<dbReference type="GO" id="GO:0004739">
    <property type="term" value="F:pyruvate dehydrogenase (acetyl-transferring) activity"/>
    <property type="evidence" value="ECO:0007669"/>
    <property type="project" value="UniProtKB-EC"/>
</dbReference>
<evidence type="ECO:0000256" key="5">
    <source>
        <dbReference type="ARBA" id="ARBA00023002"/>
    </source>
</evidence>
<name>A0A328XVM5_9GAMM</name>
<protein>
    <recommendedName>
        <fullName evidence="4 9">Pyruvate dehydrogenase E1 component</fullName>
        <ecNumber evidence="3 9">1.2.4.1</ecNumber>
    </recommendedName>
</protein>
<dbReference type="GO" id="GO:0046872">
    <property type="term" value="F:metal ion binding"/>
    <property type="evidence" value="ECO:0007669"/>
    <property type="project" value="UniProtKB-KW"/>
</dbReference>
<dbReference type="PROSITE" id="PS50003">
    <property type="entry name" value="PH_DOMAIN"/>
    <property type="match status" value="1"/>
</dbReference>
<comment type="function">
    <text evidence="2 9">Component of the pyruvate dehydrogenase (PDH) complex, that catalyzes the overall conversion of pyruvate to acetyl-CoA and CO(2).</text>
</comment>
<dbReference type="InterPro" id="IPR029061">
    <property type="entry name" value="THDP-binding"/>
</dbReference>
<keyword evidence="6 9" id="KW-0786">Thiamine pyrophosphate</keyword>
<feature type="binding site" evidence="10">
    <location>
        <position position="260"/>
    </location>
    <ligand>
        <name>Mg(2+)</name>
        <dbReference type="ChEBI" id="CHEBI:18420"/>
    </ligand>
</feature>
<reference evidence="12 13" key="1">
    <citation type="submission" date="2018-06" db="EMBL/GenBank/DDBJ databases">
        <title>Comparative analysis of microorganisms from saline springs in Andes Mountain Range, Colombia.</title>
        <authorList>
            <person name="Rubin E."/>
        </authorList>
    </citation>
    <scope>NUCLEOTIDE SEQUENCE [LARGE SCALE GENOMIC DNA]</scope>
    <source>
        <strain evidence="12 13">USBA-857</strain>
    </source>
</reference>
<dbReference type="SUPFAM" id="SSF52922">
    <property type="entry name" value="TK C-terminal domain-like"/>
    <property type="match status" value="1"/>
</dbReference>
<evidence type="ECO:0000256" key="10">
    <source>
        <dbReference type="PIRSR" id="PIRSR000156-1"/>
    </source>
</evidence>
<gene>
    <name evidence="12" type="ORF">BCL93_102169</name>
</gene>
<feature type="domain" description="PH" evidence="11">
    <location>
        <begin position="1"/>
        <end position="26"/>
    </location>
</feature>
<keyword evidence="10" id="KW-0479">Metal-binding</keyword>
<dbReference type="EMBL" id="QLSX01000002">
    <property type="protein sequence ID" value="RAR63433.1"/>
    <property type="molecule type" value="Genomic_DNA"/>
</dbReference>
<evidence type="ECO:0000259" key="11">
    <source>
        <dbReference type="PROSITE" id="PS50003"/>
    </source>
</evidence>
<dbReference type="SUPFAM" id="SSF52518">
    <property type="entry name" value="Thiamin diphosphate-binding fold (THDP-binding)"/>
    <property type="match status" value="2"/>
</dbReference>
<dbReference type="Pfam" id="PF00456">
    <property type="entry name" value="Transketolase_N"/>
    <property type="match status" value="1"/>
</dbReference>
<evidence type="ECO:0000256" key="1">
    <source>
        <dbReference type="ARBA" id="ARBA00001964"/>
    </source>
</evidence>
<dbReference type="EC" id="1.2.4.1" evidence="3 9"/>
<comment type="cofactor">
    <cofactor evidence="1 9">
        <name>thiamine diphosphate</name>
        <dbReference type="ChEBI" id="CHEBI:58937"/>
    </cofactor>
</comment>
<proteinExistence type="predicted"/>
<dbReference type="Gene3D" id="3.40.50.970">
    <property type="match status" value="2"/>
</dbReference>
<accession>A0A328XVM5</accession>
<evidence type="ECO:0000313" key="12">
    <source>
        <dbReference type="EMBL" id="RAR63433.1"/>
    </source>
</evidence>
<organism evidence="12 13">
    <name type="scientific">Onishia taeanensis</name>
    <dbReference type="NCBI Taxonomy" id="284577"/>
    <lineage>
        <taxon>Bacteria</taxon>
        <taxon>Pseudomonadati</taxon>
        <taxon>Pseudomonadota</taxon>
        <taxon>Gammaproteobacteria</taxon>
        <taxon>Oceanospirillales</taxon>
        <taxon>Halomonadaceae</taxon>
        <taxon>Onishia</taxon>
    </lineage>
</organism>
<evidence type="ECO:0000256" key="7">
    <source>
        <dbReference type="ARBA" id="ARBA00023317"/>
    </source>
</evidence>
<comment type="catalytic activity">
    <reaction evidence="8 9">
        <text>N(6)-[(R)-lipoyl]-L-lysyl-[protein] + pyruvate + H(+) = N(6)-[(R)-S(8)-acetyldihydrolipoyl]-L-lysyl-[protein] + CO2</text>
        <dbReference type="Rhea" id="RHEA:19189"/>
        <dbReference type="Rhea" id="RHEA-COMP:10474"/>
        <dbReference type="Rhea" id="RHEA-COMP:10478"/>
        <dbReference type="ChEBI" id="CHEBI:15361"/>
        <dbReference type="ChEBI" id="CHEBI:15378"/>
        <dbReference type="ChEBI" id="CHEBI:16526"/>
        <dbReference type="ChEBI" id="CHEBI:83099"/>
        <dbReference type="ChEBI" id="CHEBI:83111"/>
        <dbReference type="EC" id="1.2.4.1"/>
    </reaction>
</comment>
<evidence type="ECO:0000256" key="3">
    <source>
        <dbReference type="ARBA" id="ARBA00012281"/>
    </source>
</evidence>
<dbReference type="PANTHER" id="PTHR43825:SF3">
    <property type="entry name" value="PYRUVATE DEHYDROGENASE E1 COMPONENT"/>
    <property type="match status" value="1"/>
</dbReference>
<feature type="binding site" evidence="10">
    <location>
        <position position="230"/>
    </location>
    <ligand>
        <name>Mg(2+)</name>
        <dbReference type="ChEBI" id="CHEBI:18420"/>
    </ligand>
</feature>
<dbReference type="FunFam" id="3.40.50.970:FF:000011">
    <property type="entry name" value="Pyruvate dehydrogenase E1 component"/>
    <property type="match status" value="1"/>
</dbReference>
<dbReference type="InterPro" id="IPR035807">
    <property type="entry name" value="PDC_E1_N"/>
</dbReference>